<protein>
    <recommendedName>
        <fullName evidence="8">Zn(2)-C6 fungal-type domain-containing protein</fullName>
    </recommendedName>
</protein>
<evidence type="ECO:0000256" key="6">
    <source>
        <dbReference type="ARBA" id="ARBA00023242"/>
    </source>
</evidence>
<keyword evidence="4" id="KW-0238">DNA-binding</keyword>
<organism evidence="9 10">
    <name type="scientific">Diaporthe vaccinii</name>
    <dbReference type="NCBI Taxonomy" id="105482"/>
    <lineage>
        <taxon>Eukaryota</taxon>
        <taxon>Fungi</taxon>
        <taxon>Dikarya</taxon>
        <taxon>Ascomycota</taxon>
        <taxon>Pezizomycotina</taxon>
        <taxon>Sordariomycetes</taxon>
        <taxon>Sordariomycetidae</taxon>
        <taxon>Diaporthales</taxon>
        <taxon>Diaporthaceae</taxon>
        <taxon>Diaporthe</taxon>
        <taxon>Diaporthe eres species complex</taxon>
    </lineage>
</organism>
<dbReference type="InterPro" id="IPR001138">
    <property type="entry name" value="Zn2Cys6_DnaBD"/>
</dbReference>
<feature type="region of interest" description="Disordered" evidence="7">
    <location>
        <begin position="1"/>
        <end position="40"/>
    </location>
</feature>
<dbReference type="PANTHER" id="PTHR37534:SF23">
    <property type="entry name" value="ZN(II)2CYS6 TRANSCRIPTION FACTOR (EUROFUNG)"/>
    <property type="match status" value="1"/>
</dbReference>
<keyword evidence="2" id="KW-0862">Zinc</keyword>
<keyword evidence="6" id="KW-0539">Nucleus</keyword>
<evidence type="ECO:0000313" key="9">
    <source>
        <dbReference type="EMBL" id="KAL2292645.1"/>
    </source>
</evidence>
<proteinExistence type="predicted"/>
<gene>
    <name evidence="9" type="ORF">FJTKL_07752</name>
</gene>
<dbReference type="InterPro" id="IPR036864">
    <property type="entry name" value="Zn2-C6_fun-type_DNA-bd_sf"/>
</dbReference>
<keyword evidence="5" id="KW-0804">Transcription</keyword>
<name>A0ABR4FDN2_9PEZI</name>
<evidence type="ECO:0000256" key="7">
    <source>
        <dbReference type="SAM" id="MobiDB-lite"/>
    </source>
</evidence>
<accession>A0ABR4FDN2</accession>
<comment type="caution">
    <text evidence="9">The sequence shown here is derived from an EMBL/GenBank/DDBJ whole genome shotgun (WGS) entry which is preliminary data.</text>
</comment>
<feature type="domain" description="Zn(2)-C6 fungal-type" evidence="8">
    <location>
        <begin position="45"/>
        <end position="73"/>
    </location>
</feature>
<dbReference type="PANTHER" id="PTHR37534">
    <property type="entry name" value="TRANSCRIPTIONAL ACTIVATOR PROTEIN UGA3"/>
    <property type="match status" value="1"/>
</dbReference>
<dbReference type="InterPro" id="IPR021858">
    <property type="entry name" value="Fun_TF"/>
</dbReference>
<dbReference type="PROSITE" id="PS50048">
    <property type="entry name" value="ZN2_CY6_FUNGAL_2"/>
    <property type="match status" value="1"/>
</dbReference>
<keyword evidence="10" id="KW-1185">Reference proteome</keyword>
<evidence type="ECO:0000259" key="8">
    <source>
        <dbReference type="PROSITE" id="PS50048"/>
    </source>
</evidence>
<dbReference type="SUPFAM" id="SSF57701">
    <property type="entry name" value="Zn2/Cys6 DNA-binding domain"/>
    <property type="match status" value="1"/>
</dbReference>
<dbReference type="Pfam" id="PF11951">
    <property type="entry name" value="Fungal_trans_2"/>
    <property type="match status" value="1"/>
</dbReference>
<dbReference type="EMBL" id="JBAWTH010000002">
    <property type="protein sequence ID" value="KAL2292645.1"/>
    <property type="molecule type" value="Genomic_DNA"/>
</dbReference>
<evidence type="ECO:0000256" key="1">
    <source>
        <dbReference type="ARBA" id="ARBA00004123"/>
    </source>
</evidence>
<keyword evidence="3" id="KW-0805">Transcription regulation</keyword>
<feature type="region of interest" description="Disordered" evidence="7">
    <location>
        <begin position="638"/>
        <end position="658"/>
    </location>
</feature>
<evidence type="ECO:0000256" key="3">
    <source>
        <dbReference type="ARBA" id="ARBA00023015"/>
    </source>
</evidence>
<dbReference type="Gene3D" id="4.10.240.10">
    <property type="entry name" value="Zn(2)-C6 fungal-type DNA-binding domain"/>
    <property type="match status" value="1"/>
</dbReference>
<dbReference type="PROSITE" id="PS00463">
    <property type="entry name" value="ZN2_CY6_FUNGAL_1"/>
    <property type="match status" value="1"/>
</dbReference>
<evidence type="ECO:0000256" key="2">
    <source>
        <dbReference type="ARBA" id="ARBA00022833"/>
    </source>
</evidence>
<reference evidence="9 10" key="1">
    <citation type="submission" date="2024-03" db="EMBL/GenBank/DDBJ databases">
        <title>A high-quality draft genome sequence of Diaporthe vaccinii, a causative agent of upright dieback and viscid rot disease in cranberry plants.</title>
        <authorList>
            <person name="Sarrasin M."/>
            <person name="Lang B.F."/>
            <person name="Burger G."/>
        </authorList>
    </citation>
    <scope>NUCLEOTIDE SEQUENCE [LARGE SCALE GENOMIC DNA]</scope>
    <source>
        <strain evidence="9 10">IS7</strain>
    </source>
</reference>
<feature type="compositionally biased region" description="Polar residues" evidence="7">
    <location>
        <begin position="645"/>
        <end position="655"/>
    </location>
</feature>
<dbReference type="SMART" id="SM00066">
    <property type="entry name" value="GAL4"/>
    <property type="match status" value="1"/>
</dbReference>
<dbReference type="Proteomes" id="UP001600888">
    <property type="component" value="Unassembled WGS sequence"/>
</dbReference>
<evidence type="ECO:0000313" key="10">
    <source>
        <dbReference type="Proteomes" id="UP001600888"/>
    </source>
</evidence>
<dbReference type="CDD" id="cd00067">
    <property type="entry name" value="GAL4"/>
    <property type="match status" value="1"/>
</dbReference>
<sequence>MDSVAVVPEGTAADDFRPRELSPTGTNKDPSPPKKTNIRKRTKTGCLTCRKRRIKCDEGKPICQNCIKSKRQCEGYNTRVVFKNPMGALPGGPFGPIPHYHPDPTEALVNAQLSSAHAKASSSSQGPLPFIAPKPPSLDFGSAEHYQYLGAYPGAFPRASPTNALGLGVHHPQYFMGQMSPDPFLAQQSNTLMESPVQINQPDLLDFYGSSHSPIHPLPPGSVPPAPLHTNFPSMDRSDDSPILPISPPFSQPTSAKLEARDVKADPWFIDEEEASLGVVEEGQSPGSTIDIPGLAMSDRLQGSLDLYPTQMNSCYGLPGENVLVNYSPSPTDTPLNDPQTAQVFWYFVTMTAPSLSMYERNPAEPSRTFSGEAVPTPHRHIWTYILPLASLQHPALLQAILAIGSLQMAILNGDVPTASWLHYGLCTRRSSKNYRSAKRRAEPATLAATLLLGFYEVWSSNHEKWCTHLLGARQLIKETPFREMSRQILGIHQQRRQNFAENRARNQYGAFLPHMSSPNHEIADIDLDLVNRLSGKPVNFVDDSGEFTADPKTRHCTARDIESFEHMMDLYWWFCKMDVYQSTLGASKLFMEFDLWTQCPPRAPINRINQVYGTFDHLLLVLGRLCNFVANDLPRKRKAREQESGASPRSQNSPPLFAGMFPGRGSIRLPRGLSPPQEPFLSPEQIHDAVDLETSTQKALEEWNDIMQAFQLFKSSLGPDFDPLSDDAHPPADSPFGLVWTYRAYTIAGIWMNFYMGLVILHRAHPSMPPFAMVAAHMIAKETDPYANEIGRIAAGVAGNLTVESVVSAPQSSALIECCFPIFVGAVQYRGKLQRQWAIRLLHQITRHTGWQTGDQIASGCEGAWRKAAAMGVAPVYEPESESDALRQGWTTRRLDERIQEVDEGHNRPVLQRSDRAHVAFGLLSVEDDMERLTLED</sequence>
<evidence type="ECO:0000256" key="4">
    <source>
        <dbReference type="ARBA" id="ARBA00023125"/>
    </source>
</evidence>
<comment type="subcellular location">
    <subcellularLocation>
        <location evidence="1">Nucleus</location>
    </subcellularLocation>
</comment>
<dbReference type="Pfam" id="PF00172">
    <property type="entry name" value="Zn_clus"/>
    <property type="match status" value="1"/>
</dbReference>
<evidence type="ECO:0000256" key="5">
    <source>
        <dbReference type="ARBA" id="ARBA00023163"/>
    </source>
</evidence>